<organism evidence="1 2">
    <name type="scientific">Mycena alexandri</name>
    <dbReference type="NCBI Taxonomy" id="1745969"/>
    <lineage>
        <taxon>Eukaryota</taxon>
        <taxon>Fungi</taxon>
        <taxon>Dikarya</taxon>
        <taxon>Basidiomycota</taxon>
        <taxon>Agaricomycotina</taxon>
        <taxon>Agaricomycetes</taxon>
        <taxon>Agaricomycetidae</taxon>
        <taxon>Agaricales</taxon>
        <taxon>Marasmiineae</taxon>
        <taxon>Mycenaceae</taxon>
        <taxon>Mycena</taxon>
    </lineage>
</organism>
<sequence>MRCMGPSTGNWFDRHSGKRAILPLFTRSSAPNIVSKAGIPLQKTLERLRSNKIGWVRIVVVESKSKDGAGAEAAVRQNDSQVSAYHSPDCGVRAATEPVETELEAHSHRDRCDPDVMPPRQSTYHDPGEICFTTDQILIIQGQIDDSLRGPSRVRTGSDVQTDIQTDLESAREFTSPRKGHGKVGRSDGVEGWKLFGEQCGKEAVHTTPGSSPRPRKIRFKEEVRRINTYQPTKVRVFK</sequence>
<evidence type="ECO:0000313" key="2">
    <source>
        <dbReference type="Proteomes" id="UP001218188"/>
    </source>
</evidence>
<dbReference type="EMBL" id="JARJCM010000121">
    <property type="protein sequence ID" value="KAJ7027645.1"/>
    <property type="molecule type" value="Genomic_DNA"/>
</dbReference>
<evidence type="ECO:0000313" key="1">
    <source>
        <dbReference type="EMBL" id="KAJ7027645.1"/>
    </source>
</evidence>
<protein>
    <submittedName>
        <fullName evidence="1">Uncharacterized protein</fullName>
    </submittedName>
</protein>
<accession>A0AAD6SHL8</accession>
<keyword evidence="2" id="KW-1185">Reference proteome</keyword>
<proteinExistence type="predicted"/>
<comment type="caution">
    <text evidence="1">The sequence shown here is derived from an EMBL/GenBank/DDBJ whole genome shotgun (WGS) entry which is preliminary data.</text>
</comment>
<dbReference type="Proteomes" id="UP001218188">
    <property type="component" value="Unassembled WGS sequence"/>
</dbReference>
<reference evidence="1" key="1">
    <citation type="submission" date="2023-03" db="EMBL/GenBank/DDBJ databases">
        <title>Massive genome expansion in bonnet fungi (Mycena s.s.) driven by repeated elements and novel gene families across ecological guilds.</title>
        <authorList>
            <consortium name="Lawrence Berkeley National Laboratory"/>
            <person name="Harder C.B."/>
            <person name="Miyauchi S."/>
            <person name="Viragh M."/>
            <person name="Kuo A."/>
            <person name="Thoen E."/>
            <person name="Andreopoulos B."/>
            <person name="Lu D."/>
            <person name="Skrede I."/>
            <person name="Drula E."/>
            <person name="Henrissat B."/>
            <person name="Morin E."/>
            <person name="Kohler A."/>
            <person name="Barry K."/>
            <person name="LaButti K."/>
            <person name="Morin E."/>
            <person name="Salamov A."/>
            <person name="Lipzen A."/>
            <person name="Mereny Z."/>
            <person name="Hegedus B."/>
            <person name="Baldrian P."/>
            <person name="Stursova M."/>
            <person name="Weitz H."/>
            <person name="Taylor A."/>
            <person name="Grigoriev I.V."/>
            <person name="Nagy L.G."/>
            <person name="Martin F."/>
            <person name="Kauserud H."/>
        </authorList>
    </citation>
    <scope>NUCLEOTIDE SEQUENCE</scope>
    <source>
        <strain evidence="1">CBHHK200</strain>
    </source>
</reference>
<dbReference type="AlphaFoldDB" id="A0AAD6SHL8"/>
<gene>
    <name evidence="1" type="ORF">C8F04DRAFT_1293870</name>
</gene>
<name>A0AAD6SHL8_9AGAR</name>